<keyword evidence="8 10" id="KW-0472">Membrane</keyword>
<keyword evidence="9" id="KW-0046">Antibiotic resistance</keyword>
<reference evidence="12 13" key="1">
    <citation type="submission" date="2019-09" db="EMBL/GenBank/DDBJ databases">
        <title>Phylogeny of genus Pseudoclavibacter and closely related genus.</title>
        <authorList>
            <person name="Li Y."/>
        </authorList>
    </citation>
    <scope>NUCLEOTIDE SEQUENCE [LARGE SCALE GENOMIC DNA]</scope>
    <source>
        <strain evidence="12 13">EGI 60007</strain>
    </source>
</reference>
<evidence type="ECO:0000256" key="6">
    <source>
        <dbReference type="ARBA" id="ARBA00022692"/>
    </source>
</evidence>
<feature type="transmembrane region" description="Helical" evidence="10">
    <location>
        <begin position="96"/>
        <end position="119"/>
    </location>
</feature>
<evidence type="ECO:0000256" key="5">
    <source>
        <dbReference type="ARBA" id="ARBA00022519"/>
    </source>
</evidence>
<evidence type="ECO:0000259" key="11">
    <source>
        <dbReference type="PROSITE" id="PS51012"/>
    </source>
</evidence>
<evidence type="ECO:0000256" key="3">
    <source>
        <dbReference type="ARBA" id="ARBA00022448"/>
    </source>
</evidence>
<dbReference type="GO" id="GO:0140359">
    <property type="term" value="F:ABC-type transporter activity"/>
    <property type="evidence" value="ECO:0007669"/>
    <property type="project" value="InterPro"/>
</dbReference>
<dbReference type="InterPro" id="IPR000412">
    <property type="entry name" value="ABC_2_transport"/>
</dbReference>
<keyword evidence="7 10" id="KW-1133">Transmembrane helix</keyword>
<name>A0A6H9WQQ0_9MICO</name>
<dbReference type="OrthoDB" id="9789409at2"/>
<dbReference type="PROSITE" id="PS51012">
    <property type="entry name" value="ABC_TM2"/>
    <property type="match status" value="1"/>
</dbReference>
<keyword evidence="6 10" id="KW-0812">Transmembrane</keyword>
<sequence length="319" mass="35201">MDRRATRRAGTWRCVIAENITADEQRPGPRPGRFLKHPTLGLLWNLTLREIRSQYKRTALGRLWSLLNPLATIAIFSIIFGFLFQAPPPEGTNSGLHAYALWIACGIIPWTFISGSIQAAMSSITANAGLLTKVYFPRHVLVTSMVMSLVATFLVELLVVMAIMLTAAVFVTGAHGLLVLAYIPVLLVVVAITACFVLGIGLVLAVGVVYFRDIQHLWGIVNQAWFYASGVVFPIAMVESAERLLGEQGITFFGAHIPLVEIFKLNPAFHFLEAYRSVLYDFAMPGPVTWLTMLAWAAAVLLVGVLVFRTFQARIVEEL</sequence>
<dbReference type="PANTHER" id="PTHR30413:SF8">
    <property type="entry name" value="TRANSPORT PERMEASE PROTEIN"/>
    <property type="match status" value="1"/>
</dbReference>
<evidence type="ECO:0000256" key="4">
    <source>
        <dbReference type="ARBA" id="ARBA00022475"/>
    </source>
</evidence>
<dbReference type="AlphaFoldDB" id="A0A6H9WQQ0"/>
<organism evidence="12 13">
    <name type="scientific">Pseudoclavibacter endophyticus</name>
    <dbReference type="NCBI Taxonomy" id="1778590"/>
    <lineage>
        <taxon>Bacteria</taxon>
        <taxon>Bacillati</taxon>
        <taxon>Actinomycetota</taxon>
        <taxon>Actinomycetes</taxon>
        <taxon>Micrococcales</taxon>
        <taxon>Microbacteriaceae</taxon>
        <taxon>Pseudoclavibacter</taxon>
    </lineage>
</organism>
<keyword evidence="5" id="KW-0997">Cell inner membrane</keyword>
<dbReference type="Pfam" id="PF01061">
    <property type="entry name" value="ABC2_membrane"/>
    <property type="match status" value="1"/>
</dbReference>
<evidence type="ECO:0000313" key="12">
    <source>
        <dbReference type="EMBL" id="KAB1649115.1"/>
    </source>
</evidence>
<feature type="transmembrane region" description="Helical" evidence="10">
    <location>
        <begin position="288"/>
        <end position="308"/>
    </location>
</feature>
<dbReference type="GO" id="GO:0015920">
    <property type="term" value="P:lipopolysaccharide transport"/>
    <property type="evidence" value="ECO:0007669"/>
    <property type="project" value="TreeGrafter"/>
</dbReference>
<keyword evidence="4 10" id="KW-1003">Cell membrane</keyword>
<feature type="domain" description="ABC transmembrane type-2" evidence="11">
    <location>
        <begin position="60"/>
        <end position="311"/>
    </location>
</feature>
<evidence type="ECO:0000256" key="2">
    <source>
        <dbReference type="ARBA" id="ARBA00007783"/>
    </source>
</evidence>
<evidence type="ECO:0000313" key="13">
    <source>
        <dbReference type="Proteomes" id="UP000431744"/>
    </source>
</evidence>
<evidence type="ECO:0000256" key="8">
    <source>
        <dbReference type="ARBA" id="ARBA00023136"/>
    </source>
</evidence>
<dbReference type="EMBL" id="WBJY01000001">
    <property type="protein sequence ID" value="KAB1649115.1"/>
    <property type="molecule type" value="Genomic_DNA"/>
</dbReference>
<keyword evidence="3 10" id="KW-0813">Transport</keyword>
<proteinExistence type="inferred from homology"/>
<dbReference type="InterPro" id="IPR013525">
    <property type="entry name" value="ABC2_TM"/>
</dbReference>
<feature type="transmembrane region" description="Helical" evidence="10">
    <location>
        <begin position="140"/>
        <end position="171"/>
    </location>
</feature>
<evidence type="ECO:0000256" key="10">
    <source>
        <dbReference type="RuleBase" id="RU361157"/>
    </source>
</evidence>
<evidence type="ECO:0000256" key="1">
    <source>
        <dbReference type="ARBA" id="ARBA00004429"/>
    </source>
</evidence>
<dbReference type="GO" id="GO:0043190">
    <property type="term" value="C:ATP-binding cassette (ABC) transporter complex"/>
    <property type="evidence" value="ECO:0007669"/>
    <property type="project" value="InterPro"/>
</dbReference>
<evidence type="ECO:0000256" key="7">
    <source>
        <dbReference type="ARBA" id="ARBA00022989"/>
    </source>
</evidence>
<dbReference type="GO" id="GO:0046677">
    <property type="term" value="P:response to antibiotic"/>
    <property type="evidence" value="ECO:0007669"/>
    <property type="project" value="UniProtKB-KW"/>
</dbReference>
<dbReference type="InterPro" id="IPR047817">
    <property type="entry name" value="ABC2_TM_bact-type"/>
</dbReference>
<dbReference type="PRINTS" id="PR00164">
    <property type="entry name" value="ABC2TRNSPORT"/>
</dbReference>
<accession>A0A6H9WQQ0</accession>
<comment type="caution">
    <text evidence="12">The sequence shown here is derived from an EMBL/GenBank/DDBJ whole genome shotgun (WGS) entry which is preliminary data.</text>
</comment>
<feature type="transmembrane region" description="Helical" evidence="10">
    <location>
        <begin position="217"/>
        <end position="237"/>
    </location>
</feature>
<feature type="transmembrane region" description="Helical" evidence="10">
    <location>
        <begin position="177"/>
        <end position="210"/>
    </location>
</feature>
<dbReference type="PANTHER" id="PTHR30413">
    <property type="entry name" value="INNER MEMBRANE TRANSPORT PERMEASE"/>
    <property type="match status" value="1"/>
</dbReference>
<evidence type="ECO:0000256" key="9">
    <source>
        <dbReference type="ARBA" id="ARBA00023251"/>
    </source>
</evidence>
<keyword evidence="13" id="KW-1185">Reference proteome</keyword>
<comment type="subcellular location">
    <subcellularLocation>
        <location evidence="1">Cell inner membrane</location>
        <topology evidence="1">Multi-pass membrane protein</topology>
    </subcellularLocation>
    <subcellularLocation>
        <location evidence="10">Cell membrane</location>
        <topology evidence="10">Multi-pass membrane protein</topology>
    </subcellularLocation>
</comment>
<protein>
    <recommendedName>
        <fullName evidence="10">Transport permease protein</fullName>
    </recommendedName>
</protein>
<comment type="similarity">
    <text evidence="2 10">Belongs to the ABC-2 integral membrane protein family.</text>
</comment>
<feature type="transmembrane region" description="Helical" evidence="10">
    <location>
        <begin position="63"/>
        <end position="84"/>
    </location>
</feature>
<dbReference type="Proteomes" id="UP000431744">
    <property type="component" value="Unassembled WGS sequence"/>
</dbReference>
<gene>
    <name evidence="12" type="ORF">F8O04_02200</name>
</gene>